<dbReference type="CDD" id="cd00160">
    <property type="entry name" value="RhoGEF"/>
    <property type="match status" value="1"/>
</dbReference>
<reference evidence="4" key="1">
    <citation type="submission" date="2025-08" db="UniProtKB">
        <authorList>
            <consortium name="Ensembl"/>
        </authorList>
    </citation>
    <scope>IDENTIFICATION</scope>
</reference>
<dbReference type="Pfam" id="PF00621">
    <property type="entry name" value="RhoGEF"/>
    <property type="match status" value="1"/>
</dbReference>
<keyword evidence="2" id="KW-0732">Signal</keyword>
<dbReference type="GO" id="GO:0007186">
    <property type="term" value="P:G protein-coupled receptor signaling pathway"/>
    <property type="evidence" value="ECO:0007669"/>
    <property type="project" value="TreeGrafter"/>
</dbReference>
<feature type="region of interest" description="Disordered" evidence="1">
    <location>
        <begin position="35"/>
        <end position="55"/>
    </location>
</feature>
<reference evidence="4" key="2">
    <citation type="submission" date="2025-09" db="UniProtKB">
        <authorList>
            <consortium name="Ensembl"/>
        </authorList>
    </citation>
    <scope>IDENTIFICATION</scope>
</reference>
<dbReference type="PANTHER" id="PTHR45872:SF4">
    <property type="entry name" value="RHO GUANINE NUCLEOTIDE EXCHANGE FACTOR 1"/>
    <property type="match status" value="1"/>
</dbReference>
<name>A0A3Q0RUE6_AMPCI</name>
<sequence>FIMAFHSVCFPRCLRLLPWSGPVLCPACLHSTPEGPVSVPEPDPRLQELESDPPNWKDLASPEALASLKKKETKRQEVINELFTTEHAHVRMLSVLQVIFAKPLEREELVTAPELATIFPSLDEIIELHSKCSCKEVFVTRFGGTEGEWFQKLTARFCSRQSWALDHIKTKQKKEPRFNAFIQEAESKPQCRRLQLKDIIPIEMQRLTKYPLLLENIAKSTEDPVEKADIEKSAECCRKILNHVNEEDEGLSLSVSPATEWQLVQELD</sequence>
<proteinExistence type="predicted"/>
<dbReference type="Ensembl" id="ENSACIT00000014725.1">
    <property type="protein sequence ID" value="ENSACIP00000014341.1"/>
    <property type="gene ID" value="ENSACIG00000011149.1"/>
</dbReference>
<dbReference type="PANTHER" id="PTHR45872">
    <property type="entry name" value="RHO GUANINE NUCLEOTIDE EXCHANGE FACTOR 2, ISOFORM D"/>
    <property type="match status" value="1"/>
</dbReference>
<evidence type="ECO:0000256" key="2">
    <source>
        <dbReference type="SAM" id="SignalP"/>
    </source>
</evidence>
<dbReference type="InterPro" id="IPR000219">
    <property type="entry name" value="DH_dom"/>
</dbReference>
<evidence type="ECO:0000259" key="3">
    <source>
        <dbReference type="PROSITE" id="PS50010"/>
    </source>
</evidence>
<organism evidence="4 5">
    <name type="scientific">Amphilophus citrinellus</name>
    <name type="common">Midas cichlid</name>
    <name type="synonym">Cichlasoma citrinellum</name>
    <dbReference type="NCBI Taxonomy" id="61819"/>
    <lineage>
        <taxon>Eukaryota</taxon>
        <taxon>Metazoa</taxon>
        <taxon>Chordata</taxon>
        <taxon>Craniata</taxon>
        <taxon>Vertebrata</taxon>
        <taxon>Euteleostomi</taxon>
        <taxon>Actinopterygii</taxon>
        <taxon>Neopterygii</taxon>
        <taxon>Teleostei</taxon>
        <taxon>Neoteleostei</taxon>
        <taxon>Acanthomorphata</taxon>
        <taxon>Ovalentaria</taxon>
        <taxon>Cichlomorphae</taxon>
        <taxon>Cichliformes</taxon>
        <taxon>Cichlidae</taxon>
        <taxon>New World cichlids</taxon>
        <taxon>Cichlasomatinae</taxon>
        <taxon>Heroini</taxon>
        <taxon>Amphilophus</taxon>
    </lineage>
</organism>
<dbReference type="STRING" id="61819.ENSACIP00000014341"/>
<keyword evidence="5" id="KW-1185">Reference proteome</keyword>
<protein>
    <recommendedName>
        <fullName evidence="3">DH domain-containing protein</fullName>
    </recommendedName>
</protein>
<dbReference type="GO" id="GO:0005737">
    <property type="term" value="C:cytoplasm"/>
    <property type="evidence" value="ECO:0007669"/>
    <property type="project" value="TreeGrafter"/>
</dbReference>
<evidence type="ECO:0000313" key="4">
    <source>
        <dbReference type="Ensembl" id="ENSACIP00000014341.1"/>
    </source>
</evidence>
<dbReference type="OMA" id="EIIEMHC"/>
<dbReference type="InterPro" id="IPR001331">
    <property type="entry name" value="GDS_CDC24_CS"/>
</dbReference>
<dbReference type="Gene3D" id="1.20.900.10">
    <property type="entry name" value="Dbl homology (DH) domain"/>
    <property type="match status" value="1"/>
</dbReference>
<dbReference type="InterPro" id="IPR035899">
    <property type="entry name" value="DBL_dom_sf"/>
</dbReference>
<feature type="domain" description="DH" evidence="3">
    <location>
        <begin position="74"/>
        <end position="247"/>
    </location>
</feature>
<dbReference type="GO" id="GO:0001664">
    <property type="term" value="F:G protein-coupled receptor binding"/>
    <property type="evidence" value="ECO:0007669"/>
    <property type="project" value="TreeGrafter"/>
</dbReference>
<dbReference type="GeneTree" id="ENSGT00940000161180"/>
<dbReference type="PROSITE" id="PS50010">
    <property type="entry name" value="DH_2"/>
    <property type="match status" value="1"/>
</dbReference>
<feature type="signal peptide" evidence="2">
    <location>
        <begin position="1"/>
        <end position="15"/>
    </location>
</feature>
<dbReference type="AlphaFoldDB" id="A0A3Q0RUE6"/>
<accession>A0A3Q0RUE6</accession>
<dbReference type="GO" id="GO:0005085">
    <property type="term" value="F:guanyl-nucleotide exchange factor activity"/>
    <property type="evidence" value="ECO:0007669"/>
    <property type="project" value="InterPro"/>
</dbReference>
<evidence type="ECO:0000256" key="1">
    <source>
        <dbReference type="SAM" id="MobiDB-lite"/>
    </source>
</evidence>
<feature type="chain" id="PRO_5018590011" description="DH domain-containing protein" evidence="2">
    <location>
        <begin position="16"/>
        <end position="268"/>
    </location>
</feature>
<dbReference type="PROSITE" id="PS00741">
    <property type="entry name" value="DH_1"/>
    <property type="match status" value="1"/>
</dbReference>
<evidence type="ECO:0000313" key="5">
    <source>
        <dbReference type="Proteomes" id="UP000261340"/>
    </source>
</evidence>
<dbReference type="GO" id="GO:0035556">
    <property type="term" value="P:intracellular signal transduction"/>
    <property type="evidence" value="ECO:0007669"/>
    <property type="project" value="InterPro"/>
</dbReference>
<dbReference type="Proteomes" id="UP000261340">
    <property type="component" value="Unplaced"/>
</dbReference>
<dbReference type="SUPFAM" id="SSF48065">
    <property type="entry name" value="DBL homology domain (DH-domain)"/>
    <property type="match status" value="1"/>
</dbReference>
<dbReference type="SMART" id="SM00325">
    <property type="entry name" value="RhoGEF"/>
    <property type="match status" value="1"/>
</dbReference>